<evidence type="ECO:0000313" key="2">
    <source>
        <dbReference type="Proteomes" id="UP000265520"/>
    </source>
</evidence>
<dbReference type="EMBL" id="LXQA010587142">
    <property type="protein sequence ID" value="MCI60739.1"/>
    <property type="molecule type" value="Genomic_DNA"/>
</dbReference>
<evidence type="ECO:0000313" key="1">
    <source>
        <dbReference type="EMBL" id="MCI60739.1"/>
    </source>
</evidence>
<sequence>MVNNRGLKLDHGVVDCGDIEQITVIIYRFAGEGLSLHELDRLKIGWSN</sequence>
<accession>A0A392THU6</accession>
<feature type="non-terminal residue" evidence="1">
    <location>
        <position position="48"/>
    </location>
</feature>
<dbReference type="Proteomes" id="UP000265520">
    <property type="component" value="Unassembled WGS sequence"/>
</dbReference>
<reference evidence="1 2" key="1">
    <citation type="journal article" date="2018" name="Front. Plant Sci.">
        <title>Red Clover (Trifolium pratense) and Zigzag Clover (T. medium) - A Picture of Genomic Similarities and Differences.</title>
        <authorList>
            <person name="Dluhosova J."/>
            <person name="Istvanek J."/>
            <person name="Nedelnik J."/>
            <person name="Repkova J."/>
        </authorList>
    </citation>
    <scope>NUCLEOTIDE SEQUENCE [LARGE SCALE GENOMIC DNA]</scope>
    <source>
        <strain evidence="2">cv. 10/8</strain>
        <tissue evidence="1">Leaf</tissue>
    </source>
</reference>
<dbReference type="AlphaFoldDB" id="A0A392THU6"/>
<comment type="caution">
    <text evidence="1">The sequence shown here is derived from an EMBL/GenBank/DDBJ whole genome shotgun (WGS) entry which is preliminary data.</text>
</comment>
<name>A0A392THU6_9FABA</name>
<keyword evidence="2" id="KW-1185">Reference proteome</keyword>
<organism evidence="1 2">
    <name type="scientific">Trifolium medium</name>
    <dbReference type="NCBI Taxonomy" id="97028"/>
    <lineage>
        <taxon>Eukaryota</taxon>
        <taxon>Viridiplantae</taxon>
        <taxon>Streptophyta</taxon>
        <taxon>Embryophyta</taxon>
        <taxon>Tracheophyta</taxon>
        <taxon>Spermatophyta</taxon>
        <taxon>Magnoliopsida</taxon>
        <taxon>eudicotyledons</taxon>
        <taxon>Gunneridae</taxon>
        <taxon>Pentapetalae</taxon>
        <taxon>rosids</taxon>
        <taxon>fabids</taxon>
        <taxon>Fabales</taxon>
        <taxon>Fabaceae</taxon>
        <taxon>Papilionoideae</taxon>
        <taxon>50 kb inversion clade</taxon>
        <taxon>NPAAA clade</taxon>
        <taxon>Hologalegina</taxon>
        <taxon>IRL clade</taxon>
        <taxon>Trifolieae</taxon>
        <taxon>Trifolium</taxon>
    </lineage>
</organism>
<proteinExistence type="predicted"/>
<protein>
    <submittedName>
        <fullName evidence="1">Uncharacterized protein</fullName>
    </submittedName>
</protein>